<name>A0A9Q1H5E6_HOLLE</name>
<dbReference type="Pfam" id="PF23079">
    <property type="entry name" value="HTH_NOL4_2nd"/>
    <property type="match status" value="1"/>
</dbReference>
<feature type="compositionally biased region" description="Basic and acidic residues" evidence="1">
    <location>
        <begin position="78"/>
        <end position="90"/>
    </location>
</feature>
<dbReference type="PANTHER" id="PTHR12449">
    <property type="entry name" value="DEATH DOMAIN-CONTAINING PROTEIN"/>
    <property type="match status" value="1"/>
</dbReference>
<protein>
    <submittedName>
        <fullName evidence="3">Nucleolar protein 4-like</fullName>
    </submittedName>
</protein>
<evidence type="ECO:0000313" key="3">
    <source>
        <dbReference type="EMBL" id="KAJ8033016.1"/>
    </source>
</evidence>
<proteinExistence type="predicted"/>
<feature type="compositionally biased region" description="Polar residues" evidence="1">
    <location>
        <begin position="68"/>
        <end position="77"/>
    </location>
</feature>
<feature type="region of interest" description="Disordered" evidence="1">
    <location>
        <begin position="1"/>
        <end position="116"/>
    </location>
</feature>
<dbReference type="EMBL" id="JAIZAY010000011">
    <property type="protein sequence ID" value="KAJ8033016.1"/>
    <property type="molecule type" value="Genomic_DNA"/>
</dbReference>
<accession>A0A9Q1H5E6</accession>
<feature type="compositionally biased region" description="Polar residues" evidence="1">
    <location>
        <begin position="259"/>
        <end position="276"/>
    </location>
</feature>
<dbReference type="OrthoDB" id="10047222at2759"/>
<reference evidence="3" key="1">
    <citation type="submission" date="2021-10" db="EMBL/GenBank/DDBJ databases">
        <title>Tropical sea cucumber genome reveals ecological adaptation and Cuvierian tubules defense mechanism.</title>
        <authorList>
            <person name="Chen T."/>
        </authorList>
    </citation>
    <scope>NUCLEOTIDE SEQUENCE</scope>
    <source>
        <strain evidence="3">Nanhai2018</strain>
        <tissue evidence="3">Muscle</tissue>
    </source>
</reference>
<feature type="region of interest" description="Disordered" evidence="1">
    <location>
        <begin position="180"/>
        <end position="199"/>
    </location>
</feature>
<dbReference type="PANTHER" id="PTHR12449:SF22">
    <property type="entry name" value="NUCLEOLAR PROTEIN 4"/>
    <property type="match status" value="1"/>
</dbReference>
<gene>
    <name evidence="3" type="ORF">HOLleu_23133</name>
</gene>
<keyword evidence="4" id="KW-1185">Reference proteome</keyword>
<organism evidence="3 4">
    <name type="scientific">Holothuria leucospilota</name>
    <name type="common">Black long sea cucumber</name>
    <name type="synonym">Mertensiothuria leucospilota</name>
    <dbReference type="NCBI Taxonomy" id="206669"/>
    <lineage>
        <taxon>Eukaryota</taxon>
        <taxon>Metazoa</taxon>
        <taxon>Echinodermata</taxon>
        <taxon>Eleutherozoa</taxon>
        <taxon>Echinozoa</taxon>
        <taxon>Holothuroidea</taxon>
        <taxon>Aspidochirotacea</taxon>
        <taxon>Aspidochirotida</taxon>
        <taxon>Holothuriidae</taxon>
        <taxon>Holothuria</taxon>
    </lineage>
</organism>
<feature type="domain" description="Nucleolar protein 4 helical" evidence="2">
    <location>
        <begin position="116"/>
        <end position="216"/>
    </location>
</feature>
<sequence length="384" mass="42557">MTDPSIASEMETRSMNSVDTTTVSSYETPLDLKKAGEGRGSISPLSRSPAKDAGSPSPPKLQKGPNGISYSGTLQSETSKDTPEDLSVSKDDDDDDDGDDDSEKANETTPAGVDPERLKSFNMFVRLFVDENLDRIVPISKQPKEKIQAIIEACYRQFPEFHERARKRIRTYLKSCRRMKRQRDQNGIDSSTIRPTPPHLTSARAEQILAAACESESENARRMRMELVQQQQQQQLQQHTQQPQTVPVQVSGGCLGVSQAESQPDSRTAVTTQATPQPRPYEDSIPKQSPRATVGYHFENGVGGSHDPYFVPTQHQASVQPTVQHTPITNGPTDLSVKKLSSSKAQLSPTEIANIRQLITSYRESAAFLYRSADELEQMLLQLN</sequence>
<evidence type="ECO:0000313" key="4">
    <source>
        <dbReference type="Proteomes" id="UP001152320"/>
    </source>
</evidence>
<evidence type="ECO:0000259" key="2">
    <source>
        <dbReference type="Pfam" id="PF23079"/>
    </source>
</evidence>
<evidence type="ECO:0000256" key="1">
    <source>
        <dbReference type="SAM" id="MobiDB-lite"/>
    </source>
</evidence>
<dbReference type="InterPro" id="IPR056549">
    <property type="entry name" value="HTH_NOL4"/>
</dbReference>
<feature type="compositionally biased region" description="Polar residues" evidence="1">
    <location>
        <begin position="185"/>
        <end position="194"/>
    </location>
</feature>
<comment type="caution">
    <text evidence="3">The sequence shown here is derived from an EMBL/GenBank/DDBJ whole genome shotgun (WGS) entry which is preliminary data.</text>
</comment>
<dbReference type="AlphaFoldDB" id="A0A9Q1H5E6"/>
<dbReference type="InterPro" id="IPR039788">
    <property type="entry name" value="NOL4/NOL4L"/>
</dbReference>
<feature type="compositionally biased region" description="Polar residues" evidence="1">
    <location>
        <begin position="13"/>
        <end position="27"/>
    </location>
</feature>
<feature type="compositionally biased region" description="Acidic residues" evidence="1">
    <location>
        <begin position="91"/>
        <end position="102"/>
    </location>
</feature>
<feature type="region of interest" description="Disordered" evidence="1">
    <location>
        <begin position="256"/>
        <end position="289"/>
    </location>
</feature>
<dbReference type="Proteomes" id="UP001152320">
    <property type="component" value="Chromosome 11"/>
</dbReference>